<dbReference type="AlphaFoldDB" id="A0AAU7V526"/>
<dbReference type="SUPFAM" id="SSF48498">
    <property type="entry name" value="Tetracyclin repressor-like, C-terminal domain"/>
    <property type="match status" value="1"/>
</dbReference>
<sequence>MSELPASTETRNRLLTAAAMEILDVGYAGASLAKIAARIGHTKGSLGYHFPTKETILDALLERCEETDQRAAERAETAFPDSPMRQLLAFIASYSFISSIDPATAAASLLAHDPSVPYSYGRSTHLLWQQRLEGYLDAAQQQEGYQFTVSTKVAAQRILVAVTGFAVTARFYDDDEPRPRLSHLKPCLAALPVPDVDSVIADVKAADFFFQVDPSGETIPLSE</sequence>
<evidence type="ECO:0000256" key="3">
    <source>
        <dbReference type="ARBA" id="ARBA00023163"/>
    </source>
</evidence>
<dbReference type="GO" id="GO:0003700">
    <property type="term" value="F:DNA-binding transcription factor activity"/>
    <property type="evidence" value="ECO:0007669"/>
    <property type="project" value="TreeGrafter"/>
</dbReference>
<dbReference type="RefSeq" id="WP_350257513.1">
    <property type="nucleotide sequence ID" value="NZ_CP138335.1"/>
</dbReference>
<evidence type="ECO:0000259" key="5">
    <source>
        <dbReference type="PROSITE" id="PS50977"/>
    </source>
</evidence>
<evidence type="ECO:0000256" key="1">
    <source>
        <dbReference type="ARBA" id="ARBA00023015"/>
    </source>
</evidence>
<keyword evidence="1" id="KW-0805">Transcription regulation</keyword>
<feature type="DNA-binding region" description="H-T-H motif" evidence="4">
    <location>
        <begin position="31"/>
        <end position="50"/>
    </location>
</feature>
<dbReference type="SUPFAM" id="SSF46689">
    <property type="entry name" value="Homeodomain-like"/>
    <property type="match status" value="1"/>
</dbReference>
<dbReference type="InterPro" id="IPR050109">
    <property type="entry name" value="HTH-type_TetR-like_transc_reg"/>
</dbReference>
<dbReference type="InterPro" id="IPR036271">
    <property type="entry name" value="Tet_transcr_reg_TetR-rel_C_sf"/>
</dbReference>
<dbReference type="PANTHER" id="PTHR30055:SF234">
    <property type="entry name" value="HTH-TYPE TRANSCRIPTIONAL REGULATOR BETI"/>
    <property type="match status" value="1"/>
</dbReference>
<accession>A0AAU7V526</accession>
<dbReference type="PROSITE" id="PS50977">
    <property type="entry name" value="HTH_TETR_2"/>
    <property type="match status" value="1"/>
</dbReference>
<proteinExistence type="predicted"/>
<name>A0AAU7V526_9ACTO</name>
<evidence type="ECO:0000256" key="2">
    <source>
        <dbReference type="ARBA" id="ARBA00023125"/>
    </source>
</evidence>
<reference evidence="6" key="1">
    <citation type="submission" date="2023-11" db="EMBL/GenBank/DDBJ databases">
        <title>Scrofimicrobium hongkongense sp. nov., isolated from a patient with peritonitis.</title>
        <authorList>
            <person name="Lao H.Y."/>
            <person name="Wong A.Y.P."/>
            <person name="Ng T.L."/>
            <person name="Wong R.Y.L."/>
            <person name="Yau M.C.Y."/>
            <person name="Lam J.Y.W."/>
            <person name="Siu G.K.H."/>
        </authorList>
    </citation>
    <scope>NUCLEOTIDE SEQUENCE</scope>
    <source>
        <strain evidence="6">R131</strain>
    </source>
</reference>
<dbReference type="EMBL" id="CP138335">
    <property type="protein sequence ID" value="XBW07307.1"/>
    <property type="molecule type" value="Genomic_DNA"/>
</dbReference>
<dbReference type="InterPro" id="IPR001647">
    <property type="entry name" value="HTH_TetR"/>
</dbReference>
<dbReference type="InterPro" id="IPR009057">
    <property type="entry name" value="Homeodomain-like_sf"/>
</dbReference>
<dbReference type="KEGG" id="sapp:SAC06_06545"/>
<keyword evidence="2 4" id="KW-0238">DNA-binding</keyword>
<keyword evidence="3" id="KW-0804">Transcription</keyword>
<protein>
    <submittedName>
        <fullName evidence="6">TetR/AcrR family transcriptional regulator</fullName>
    </submittedName>
</protein>
<evidence type="ECO:0000256" key="4">
    <source>
        <dbReference type="PROSITE-ProRule" id="PRU00335"/>
    </source>
</evidence>
<dbReference type="PANTHER" id="PTHR30055">
    <property type="entry name" value="HTH-TYPE TRANSCRIPTIONAL REGULATOR RUTR"/>
    <property type="match status" value="1"/>
</dbReference>
<dbReference type="GO" id="GO:0000976">
    <property type="term" value="F:transcription cis-regulatory region binding"/>
    <property type="evidence" value="ECO:0007669"/>
    <property type="project" value="TreeGrafter"/>
</dbReference>
<organism evidence="6">
    <name type="scientific">Scrofimicrobium appendicitidis</name>
    <dbReference type="NCBI Taxonomy" id="3079930"/>
    <lineage>
        <taxon>Bacteria</taxon>
        <taxon>Bacillati</taxon>
        <taxon>Actinomycetota</taxon>
        <taxon>Actinomycetes</taxon>
        <taxon>Actinomycetales</taxon>
        <taxon>Actinomycetaceae</taxon>
        <taxon>Scrofimicrobium</taxon>
    </lineage>
</organism>
<dbReference type="PRINTS" id="PR00455">
    <property type="entry name" value="HTHTETR"/>
</dbReference>
<dbReference type="Gene3D" id="1.10.357.10">
    <property type="entry name" value="Tetracycline Repressor, domain 2"/>
    <property type="match status" value="1"/>
</dbReference>
<evidence type="ECO:0000313" key="6">
    <source>
        <dbReference type="EMBL" id="XBW07307.1"/>
    </source>
</evidence>
<gene>
    <name evidence="6" type="ORF">SAC06_06545</name>
</gene>
<dbReference type="Pfam" id="PF00440">
    <property type="entry name" value="TetR_N"/>
    <property type="match status" value="1"/>
</dbReference>
<feature type="domain" description="HTH tetR-type" evidence="5">
    <location>
        <begin position="8"/>
        <end position="68"/>
    </location>
</feature>